<dbReference type="InterPro" id="IPR036875">
    <property type="entry name" value="Znf_CCHC_sf"/>
</dbReference>
<dbReference type="InterPro" id="IPR001878">
    <property type="entry name" value="Znf_CCHC"/>
</dbReference>
<dbReference type="OrthoDB" id="3863715at2759"/>
<dbReference type="GO" id="GO:0003676">
    <property type="term" value="F:nucleic acid binding"/>
    <property type="evidence" value="ECO:0007669"/>
    <property type="project" value="InterPro"/>
</dbReference>
<feature type="compositionally biased region" description="Polar residues" evidence="2">
    <location>
        <begin position="326"/>
        <end position="340"/>
    </location>
</feature>
<reference evidence="5" key="1">
    <citation type="journal article" date="2020" name="Stud. Mycol.">
        <title>101 Dothideomycetes genomes: A test case for predicting lifestyles and emergence of pathogens.</title>
        <authorList>
            <person name="Haridas S."/>
            <person name="Albert R."/>
            <person name="Binder M."/>
            <person name="Bloem J."/>
            <person name="LaButti K."/>
            <person name="Salamov A."/>
            <person name="Andreopoulos B."/>
            <person name="Baker S."/>
            <person name="Barry K."/>
            <person name="Bills G."/>
            <person name="Bluhm B."/>
            <person name="Cannon C."/>
            <person name="Castanera R."/>
            <person name="Culley D."/>
            <person name="Daum C."/>
            <person name="Ezra D."/>
            <person name="Gonzalez J."/>
            <person name="Henrissat B."/>
            <person name="Kuo A."/>
            <person name="Liang C."/>
            <person name="Lipzen A."/>
            <person name="Lutzoni F."/>
            <person name="Magnuson J."/>
            <person name="Mondo S."/>
            <person name="Nolan M."/>
            <person name="Ohm R."/>
            <person name="Pangilinan J."/>
            <person name="Park H.-J."/>
            <person name="Ramirez L."/>
            <person name="Alfaro M."/>
            <person name="Sun H."/>
            <person name="Tritt A."/>
            <person name="Yoshinaga Y."/>
            <person name="Zwiers L.-H."/>
            <person name="Turgeon B."/>
            <person name="Goodwin S."/>
            <person name="Spatafora J."/>
            <person name="Crous P."/>
            <person name="Grigoriev I."/>
        </authorList>
    </citation>
    <scope>NUCLEOTIDE SEQUENCE [LARGE SCALE GENOMIC DNA]</scope>
    <source>
        <strain evidence="5">CBS 304.66</strain>
    </source>
</reference>
<accession>A0A9P4JZK3</accession>
<keyword evidence="1" id="KW-0479">Metal-binding</keyword>
<evidence type="ECO:0000256" key="2">
    <source>
        <dbReference type="SAM" id="MobiDB-lite"/>
    </source>
</evidence>
<evidence type="ECO:0000256" key="1">
    <source>
        <dbReference type="PROSITE-ProRule" id="PRU00047"/>
    </source>
</evidence>
<keyword evidence="1" id="KW-0862">Zinc</keyword>
<sequence>MSARDTKSTPATASKTRQKRCAGRGKPYTSKIMEGTTSAMPSPDRDSRKDLVMDFKSPTRAKKHVNESFESPDKPATMKKIYLTSTQLLKLKSGATTCIFVGPKGDQFIGVEGAYVKVLAHFSGLAKQKLVVEHGSRLSIPDGSKSVVVWIYKYMLAGEKDPKGLQRFKDLTIQDLVKLYSHCAVMEYSSLHEKASKRLEYKLCTVVPDVQSIRNISAFIPSLTDAAAGAIARLIVRPLAMNYTPYIQHAEHDNVFGAKFDALIQELLEERVAASERYYFQTLPNRGVQESSQYYRSLTPPPPPLLLKGINKVASTGVGARGRGDNGSNSSPVVVSTNLPTKPKKSKKSYWSKKARSRKNKRGEPAEKVSYPVTHEATEEDCSPNKPIVRLPNPLDSKKVALDKDNKAMEGEKKKGKRYRPRSHKSRAKAENVEAPTFTQDPENVLATSEAMKMKQQLTMARHNLHLVCYNCNRKGHVAHYCNTTAQDAVAQDPSIIVAVLSKVPEPSASSTSIDSKTEKLKAAIQEMAKEAPEPTKNPRRPVPTCYNCNEQGHIARYCPLPINHGPTGVENDPSILKAVRLHSPGSDVQSERNSTLADVTNIHHKYHNSGGRNRFFKRARADRRNWEPIQVCGNGEGLRTCDREVRQGEVTRLGLVI</sequence>
<dbReference type="GO" id="GO:0008270">
    <property type="term" value="F:zinc ion binding"/>
    <property type="evidence" value="ECO:0007669"/>
    <property type="project" value="UniProtKB-KW"/>
</dbReference>
<protein>
    <recommendedName>
        <fullName evidence="3">CCHC-type domain-containing protein</fullName>
    </recommendedName>
</protein>
<dbReference type="PROSITE" id="PS50158">
    <property type="entry name" value="ZF_CCHC"/>
    <property type="match status" value="2"/>
</dbReference>
<feature type="domain" description="CCHC-type" evidence="3">
    <location>
        <begin position="469"/>
        <end position="482"/>
    </location>
</feature>
<evidence type="ECO:0000313" key="5">
    <source>
        <dbReference type="Proteomes" id="UP000800093"/>
    </source>
</evidence>
<dbReference type="AlphaFoldDB" id="A0A9P4JZK3"/>
<proteinExistence type="predicted"/>
<dbReference type="SMART" id="SM00343">
    <property type="entry name" value="ZnF_C2HC"/>
    <property type="match status" value="2"/>
</dbReference>
<feature type="region of interest" description="Disordered" evidence="2">
    <location>
        <begin position="1"/>
        <end position="50"/>
    </location>
</feature>
<feature type="region of interest" description="Disordered" evidence="2">
    <location>
        <begin position="317"/>
        <end position="437"/>
    </location>
</feature>
<feature type="compositionally biased region" description="Basic residues" evidence="2">
    <location>
        <begin position="414"/>
        <end position="427"/>
    </location>
</feature>
<dbReference type="Pfam" id="PF00098">
    <property type="entry name" value="zf-CCHC"/>
    <property type="match status" value="1"/>
</dbReference>
<dbReference type="EMBL" id="ML986714">
    <property type="protein sequence ID" value="KAF2259251.1"/>
    <property type="molecule type" value="Genomic_DNA"/>
</dbReference>
<dbReference type="Proteomes" id="UP000800093">
    <property type="component" value="Unassembled WGS sequence"/>
</dbReference>
<name>A0A9P4JZK3_9PLEO</name>
<dbReference type="SUPFAM" id="SSF57756">
    <property type="entry name" value="Retrovirus zinc finger-like domains"/>
    <property type="match status" value="1"/>
</dbReference>
<evidence type="ECO:0000259" key="3">
    <source>
        <dbReference type="PROSITE" id="PS50158"/>
    </source>
</evidence>
<gene>
    <name evidence="4" type="ORF">CC78DRAFT_592515</name>
</gene>
<feature type="compositionally biased region" description="Basic and acidic residues" evidence="2">
    <location>
        <begin position="396"/>
        <end position="413"/>
    </location>
</feature>
<feature type="domain" description="CCHC-type" evidence="3">
    <location>
        <begin position="546"/>
        <end position="560"/>
    </location>
</feature>
<keyword evidence="5" id="KW-1185">Reference proteome</keyword>
<keyword evidence="1" id="KW-0863">Zinc-finger</keyword>
<evidence type="ECO:0000313" key="4">
    <source>
        <dbReference type="EMBL" id="KAF2259251.1"/>
    </source>
</evidence>
<comment type="caution">
    <text evidence="4">The sequence shown here is derived from an EMBL/GenBank/DDBJ whole genome shotgun (WGS) entry which is preliminary data.</text>
</comment>
<dbReference type="Gene3D" id="4.10.60.10">
    <property type="entry name" value="Zinc finger, CCHC-type"/>
    <property type="match status" value="1"/>
</dbReference>
<organism evidence="4 5">
    <name type="scientific">Lojkania enalia</name>
    <dbReference type="NCBI Taxonomy" id="147567"/>
    <lineage>
        <taxon>Eukaryota</taxon>
        <taxon>Fungi</taxon>
        <taxon>Dikarya</taxon>
        <taxon>Ascomycota</taxon>
        <taxon>Pezizomycotina</taxon>
        <taxon>Dothideomycetes</taxon>
        <taxon>Pleosporomycetidae</taxon>
        <taxon>Pleosporales</taxon>
        <taxon>Pleosporales incertae sedis</taxon>
        <taxon>Lojkania</taxon>
    </lineage>
</organism>
<feature type="compositionally biased region" description="Basic residues" evidence="2">
    <location>
        <begin position="342"/>
        <end position="361"/>
    </location>
</feature>